<dbReference type="InterPro" id="IPR036249">
    <property type="entry name" value="Thioredoxin-like_sf"/>
</dbReference>
<name>S8BJJ4_DACHA</name>
<evidence type="ECO:0000313" key="3">
    <source>
        <dbReference type="Proteomes" id="UP000015100"/>
    </source>
</evidence>
<accession>S8BJJ4</accession>
<evidence type="ECO:0000313" key="2">
    <source>
        <dbReference type="EMBL" id="EPS39483.1"/>
    </source>
</evidence>
<dbReference type="InterPro" id="IPR004046">
    <property type="entry name" value="GST_C"/>
</dbReference>
<dbReference type="InterPro" id="IPR036282">
    <property type="entry name" value="Glutathione-S-Trfase_C_sf"/>
</dbReference>
<dbReference type="PANTHER" id="PTHR11571:SF263">
    <property type="entry name" value="GLUTATHIONE S-TRANSFERASE"/>
    <property type="match status" value="1"/>
</dbReference>
<dbReference type="InterPro" id="IPR050213">
    <property type="entry name" value="GST_superfamily"/>
</dbReference>
<reference evidence="3" key="2">
    <citation type="submission" date="2013-04" db="EMBL/GenBank/DDBJ databases">
        <title>Genomic mechanisms accounting for the adaptation to parasitism in nematode-trapping fungi.</title>
        <authorList>
            <person name="Ahren D.G."/>
        </authorList>
    </citation>
    <scope>NUCLEOTIDE SEQUENCE [LARGE SCALE GENOMIC DNA]</scope>
    <source>
        <strain evidence="3">CBS 200.50</strain>
    </source>
</reference>
<gene>
    <name evidence="2" type="ORF">H072_6664</name>
</gene>
<dbReference type="SUPFAM" id="SSF52833">
    <property type="entry name" value="Thioredoxin-like"/>
    <property type="match status" value="1"/>
</dbReference>
<sequence length="268" mass="30340">MSDAPSAKKAKLEPKYELLYWPGLPGRGEFVRVALEATGIPYKDTSNESKAGIQSLIGVISKKDIEGDEAPALCPPILRNPTTGLLISQTPNILLYLSDAEVTLHPSPASQPDLKYLVNQYALTALDLTNEAHNAHHPVAVSLFYSDQKAESLRFAKEFRTLRIPKFFSFFDRVVRFNASKFPDTKYLVGEKITHADTTVWQAIDGVSFAFPGKIKELREKGELEALFKWYDELKEEEWLKEYLGSSRRLAYGDGIFRYYPELDVEQE</sequence>
<dbReference type="eggNOG" id="ENOG502S090">
    <property type="taxonomic scope" value="Eukaryota"/>
</dbReference>
<dbReference type="Proteomes" id="UP000015100">
    <property type="component" value="Unassembled WGS sequence"/>
</dbReference>
<protein>
    <recommendedName>
        <fullName evidence="1">GST C-terminal domain-containing protein</fullName>
    </recommendedName>
</protein>
<proteinExistence type="predicted"/>
<dbReference type="EMBL" id="AQGS01000467">
    <property type="protein sequence ID" value="EPS39483.1"/>
    <property type="molecule type" value="Genomic_DNA"/>
</dbReference>
<dbReference type="GO" id="GO:0004364">
    <property type="term" value="F:glutathione transferase activity"/>
    <property type="evidence" value="ECO:0007669"/>
    <property type="project" value="TreeGrafter"/>
</dbReference>
<dbReference type="Gene3D" id="1.20.1050.10">
    <property type="match status" value="1"/>
</dbReference>
<keyword evidence="3" id="KW-1185">Reference proteome</keyword>
<dbReference type="SUPFAM" id="SSF47616">
    <property type="entry name" value="GST C-terminal domain-like"/>
    <property type="match status" value="1"/>
</dbReference>
<dbReference type="OrthoDB" id="414243at2759"/>
<dbReference type="CDD" id="cd03192">
    <property type="entry name" value="GST_C_Sigma_like"/>
    <property type="match status" value="1"/>
</dbReference>
<organism evidence="2 3">
    <name type="scientific">Dactylellina haptotyla (strain CBS 200.50)</name>
    <name type="common">Nematode-trapping fungus</name>
    <name type="synonym">Monacrosporium haptotylum</name>
    <dbReference type="NCBI Taxonomy" id="1284197"/>
    <lineage>
        <taxon>Eukaryota</taxon>
        <taxon>Fungi</taxon>
        <taxon>Dikarya</taxon>
        <taxon>Ascomycota</taxon>
        <taxon>Pezizomycotina</taxon>
        <taxon>Orbiliomycetes</taxon>
        <taxon>Orbiliales</taxon>
        <taxon>Orbiliaceae</taxon>
        <taxon>Dactylellina</taxon>
    </lineage>
</organism>
<evidence type="ECO:0000259" key="1">
    <source>
        <dbReference type="PROSITE" id="PS50405"/>
    </source>
</evidence>
<dbReference type="PANTHER" id="PTHR11571">
    <property type="entry name" value="GLUTATHIONE S-TRANSFERASE"/>
    <property type="match status" value="1"/>
</dbReference>
<dbReference type="OMA" id="LWVHQLQ"/>
<dbReference type="InterPro" id="IPR010987">
    <property type="entry name" value="Glutathione-S-Trfase_C-like"/>
</dbReference>
<dbReference type="Gene3D" id="3.40.30.10">
    <property type="entry name" value="Glutaredoxin"/>
    <property type="match status" value="1"/>
</dbReference>
<dbReference type="GO" id="GO:0006749">
    <property type="term" value="P:glutathione metabolic process"/>
    <property type="evidence" value="ECO:0007669"/>
    <property type="project" value="TreeGrafter"/>
</dbReference>
<dbReference type="STRING" id="1284197.S8BJJ4"/>
<dbReference type="Pfam" id="PF14497">
    <property type="entry name" value="GST_C_3"/>
    <property type="match status" value="1"/>
</dbReference>
<dbReference type="HOGENOM" id="CLU_039475_0_1_1"/>
<dbReference type="AlphaFoldDB" id="S8BJJ4"/>
<comment type="caution">
    <text evidence="2">The sequence shown here is derived from an EMBL/GenBank/DDBJ whole genome shotgun (WGS) entry which is preliminary data.</text>
</comment>
<dbReference type="PROSITE" id="PS50405">
    <property type="entry name" value="GST_CTER"/>
    <property type="match status" value="1"/>
</dbReference>
<feature type="domain" description="GST C-terminal" evidence="1">
    <location>
        <begin position="111"/>
        <end position="263"/>
    </location>
</feature>
<reference evidence="2 3" key="1">
    <citation type="journal article" date="2013" name="PLoS Genet.">
        <title>Genomic mechanisms accounting for the adaptation to parasitism in nematode-trapping fungi.</title>
        <authorList>
            <person name="Meerupati T."/>
            <person name="Andersson K.M."/>
            <person name="Friman E."/>
            <person name="Kumar D."/>
            <person name="Tunlid A."/>
            <person name="Ahren D."/>
        </authorList>
    </citation>
    <scope>NUCLEOTIDE SEQUENCE [LARGE SCALE GENOMIC DNA]</scope>
    <source>
        <strain evidence="2 3">CBS 200.50</strain>
    </source>
</reference>